<evidence type="ECO:0000313" key="1">
    <source>
        <dbReference type="EMBL" id="KAG8006041.1"/>
    </source>
</evidence>
<evidence type="ECO:0000313" key="2">
    <source>
        <dbReference type="Proteomes" id="UP000805704"/>
    </source>
</evidence>
<proteinExistence type="predicted"/>
<comment type="caution">
    <text evidence="1">The sequence shown here is derived from an EMBL/GenBank/DDBJ whole genome shotgun (WGS) entry which is preliminary data.</text>
</comment>
<keyword evidence="2" id="KW-1185">Reference proteome</keyword>
<organism evidence="1 2">
    <name type="scientific">Nibea albiflora</name>
    <name type="common">Yellow drum</name>
    <name type="synonym">Corvina albiflora</name>
    <dbReference type="NCBI Taxonomy" id="240163"/>
    <lineage>
        <taxon>Eukaryota</taxon>
        <taxon>Metazoa</taxon>
        <taxon>Chordata</taxon>
        <taxon>Craniata</taxon>
        <taxon>Vertebrata</taxon>
        <taxon>Euteleostomi</taxon>
        <taxon>Actinopterygii</taxon>
        <taxon>Neopterygii</taxon>
        <taxon>Teleostei</taxon>
        <taxon>Neoteleostei</taxon>
        <taxon>Acanthomorphata</taxon>
        <taxon>Eupercaria</taxon>
        <taxon>Sciaenidae</taxon>
        <taxon>Nibea</taxon>
    </lineage>
</organism>
<name>A0ACB7EVH2_NIBAL</name>
<reference evidence="1" key="1">
    <citation type="submission" date="2020-04" db="EMBL/GenBank/DDBJ databases">
        <title>A chromosome-scale assembly and high-density genetic map of the yellow drum (Nibea albiflora) genome.</title>
        <authorList>
            <person name="Xu D."/>
            <person name="Zhang W."/>
            <person name="Chen R."/>
            <person name="Tan P."/>
            <person name="Wang L."/>
            <person name="Song H."/>
            <person name="Tian L."/>
            <person name="Zhu Q."/>
            <person name="Wang B."/>
        </authorList>
    </citation>
    <scope>NUCLEOTIDE SEQUENCE</scope>
    <source>
        <strain evidence="1">ZJHYS-2018</strain>
    </source>
</reference>
<accession>A0ACB7EVH2</accession>
<dbReference type="Proteomes" id="UP000805704">
    <property type="component" value="Chromosome 21"/>
</dbReference>
<gene>
    <name evidence="1" type="ORF">GBF38_005165</name>
</gene>
<sequence length="180" mass="20865">MRLPLTTEQPAPSNLSIIQHSGILVRLAIGPYSFLPGVFFSGNNPTRVVKPSPAIAGTSMERAERVWLRQTNQEFWTSGKKKKRRLSGAGVVPEQELGSLNGGTGRFARHKLVYWSLNRVNEERSQLEGREETRKERRQEKTRRRQDRRGKKRRGNKKGRKMGRRYEKRLKEKRNRGEEG</sequence>
<dbReference type="EMBL" id="CM024809">
    <property type="protein sequence ID" value="KAG8006041.1"/>
    <property type="molecule type" value="Genomic_DNA"/>
</dbReference>
<protein>
    <submittedName>
        <fullName evidence="1">Uncharacterized protein</fullName>
    </submittedName>
</protein>